<reference evidence="2 3" key="1">
    <citation type="submission" date="2020-02" db="EMBL/GenBank/DDBJ databases">
        <authorList>
            <person name="Subbiah M."/>
            <person name="Call D."/>
        </authorList>
    </citation>
    <scope>NUCLEOTIDE SEQUENCE [LARGE SCALE GENOMIC DNA]</scope>
    <source>
        <strain evidence="2 3">8375wB1</strain>
    </source>
</reference>
<evidence type="ECO:0000256" key="1">
    <source>
        <dbReference type="SAM" id="SignalP"/>
    </source>
</evidence>
<feature type="signal peptide" evidence="1">
    <location>
        <begin position="1"/>
        <end position="19"/>
    </location>
</feature>
<evidence type="ECO:0008006" key="4">
    <source>
        <dbReference type="Google" id="ProtNLM"/>
    </source>
</evidence>
<dbReference type="Proteomes" id="UP000471360">
    <property type="component" value="Unassembled WGS sequence"/>
</dbReference>
<accession>A0A8T6QFQ5</accession>
<keyword evidence="1" id="KW-0732">Signal</keyword>
<dbReference type="Gene3D" id="2.60.40.2290">
    <property type="match status" value="1"/>
</dbReference>
<dbReference type="EMBL" id="JAAGYP010000057">
    <property type="protein sequence ID" value="NEN73062.1"/>
    <property type="molecule type" value="Genomic_DNA"/>
</dbReference>
<protein>
    <recommendedName>
        <fullName evidence="4">Conjugal transfer protein</fullName>
    </recommendedName>
</protein>
<name>A0A8T6QFQ5_ECOLX</name>
<organism evidence="2 3">
    <name type="scientific">Escherichia coli</name>
    <dbReference type="NCBI Taxonomy" id="562"/>
    <lineage>
        <taxon>Bacteria</taxon>
        <taxon>Pseudomonadati</taxon>
        <taxon>Pseudomonadota</taxon>
        <taxon>Gammaproteobacteria</taxon>
        <taxon>Enterobacterales</taxon>
        <taxon>Enterobacteriaceae</taxon>
        <taxon>Escherichia</taxon>
    </lineage>
</organism>
<proteinExistence type="predicted"/>
<dbReference type="AlphaFoldDB" id="A0A8T6QFQ5"/>
<evidence type="ECO:0000313" key="2">
    <source>
        <dbReference type="EMBL" id="NEN73062.1"/>
    </source>
</evidence>
<gene>
    <name evidence="2" type="ORF">G3W53_23750</name>
</gene>
<comment type="caution">
    <text evidence="2">The sequence shown here is derived from an EMBL/GenBank/DDBJ whole genome shotgun (WGS) entry which is preliminary data.</text>
</comment>
<sequence>MKKIIFGMSALIMSFSSIAGGGGSWSPSISPEHCVGVSYNPFSVFWTGMKQCQEAIDHGYAQGVGFSGVVSYGNGNESSNMRAFSGVVHPGKRLTSNQLGVPETIGNAKINGTGKIAAFWVQ</sequence>
<evidence type="ECO:0000313" key="3">
    <source>
        <dbReference type="Proteomes" id="UP000471360"/>
    </source>
</evidence>
<feature type="chain" id="PRO_5035933657" description="Conjugal transfer protein" evidence="1">
    <location>
        <begin position="20"/>
        <end position="122"/>
    </location>
</feature>
<dbReference type="InterPro" id="IPR053764">
    <property type="entry name" value="CellEnv_BiogenAssoc_sf"/>
</dbReference>